<feature type="region of interest" description="Disordered" evidence="1">
    <location>
        <begin position="87"/>
        <end position="115"/>
    </location>
</feature>
<dbReference type="GO" id="GO:0006511">
    <property type="term" value="P:ubiquitin-dependent protein catabolic process"/>
    <property type="evidence" value="ECO:0007669"/>
    <property type="project" value="TreeGrafter"/>
</dbReference>
<dbReference type="PANTHER" id="PTHR10677:SF3">
    <property type="entry name" value="FI07626P-RELATED"/>
    <property type="match status" value="1"/>
</dbReference>
<feature type="region of interest" description="Disordered" evidence="1">
    <location>
        <begin position="239"/>
        <end position="370"/>
    </location>
</feature>
<protein>
    <recommendedName>
        <fullName evidence="2">Ubiquitin-like domain-containing protein</fullName>
    </recommendedName>
</protein>
<dbReference type="GeneID" id="83206271"/>
<dbReference type="InterPro" id="IPR015496">
    <property type="entry name" value="Ubiquilin"/>
</dbReference>
<accession>A0A9W9NIP2</accession>
<reference evidence="3" key="2">
    <citation type="journal article" date="2023" name="IMA Fungus">
        <title>Comparative genomic study of the Penicillium genus elucidates a diverse pangenome and 15 lateral gene transfer events.</title>
        <authorList>
            <person name="Petersen C."/>
            <person name="Sorensen T."/>
            <person name="Nielsen M.R."/>
            <person name="Sondergaard T.E."/>
            <person name="Sorensen J.L."/>
            <person name="Fitzpatrick D.A."/>
            <person name="Frisvad J.C."/>
            <person name="Nielsen K.L."/>
        </authorList>
    </citation>
    <scope>NUCLEOTIDE SEQUENCE</scope>
    <source>
        <strain evidence="3">IBT 19713</strain>
    </source>
</reference>
<dbReference type="FunFam" id="3.10.20.90:FF:000220">
    <property type="entry name" value="Ubiquitin-like protein DskB"/>
    <property type="match status" value="1"/>
</dbReference>
<dbReference type="CDD" id="cd16106">
    <property type="entry name" value="Ubl_Dsk2p_like"/>
    <property type="match status" value="1"/>
</dbReference>
<dbReference type="AlphaFoldDB" id="A0A9W9NIP2"/>
<dbReference type="InterPro" id="IPR000626">
    <property type="entry name" value="Ubiquitin-like_dom"/>
</dbReference>
<dbReference type="SMART" id="SM00727">
    <property type="entry name" value="STI1"/>
    <property type="match status" value="2"/>
</dbReference>
<dbReference type="PANTHER" id="PTHR10677">
    <property type="entry name" value="UBIQUILIN"/>
    <property type="match status" value="1"/>
</dbReference>
<dbReference type="GO" id="GO:0005829">
    <property type="term" value="C:cytosol"/>
    <property type="evidence" value="ECO:0007669"/>
    <property type="project" value="TreeGrafter"/>
</dbReference>
<dbReference type="Pfam" id="PF23195">
    <property type="entry name" value="UBQLN1"/>
    <property type="match status" value="1"/>
</dbReference>
<feature type="compositionally biased region" description="Polar residues" evidence="1">
    <location>
        <begin position="303"/>
        <end position="332"/>
    </location>
</feature>
<dbReference type="GO" id="GO:0031593">
    <property type="term" value="F:polyubiquitin modification-dependent protein binding"/>
    <property type="evidence" value="ECO:0007669"/>
    <property type="project" value="TreeGrafter"/>
</dbReference>
<feature type="compositionally biased region" description="Low complexity" evidence="1">
    <location>
        <begin position="339"/>
        <end position="348"/>
    </location>
</feature>
<evidence type="ECO:0000313" key="4">
    <source>
        <dbReference type="Proteomes" id="UP001150941"/>
    </source>
</evidence>
<dbReference type="Pfam" id="PF00240">
    <property type="entry name" value="ubiquitin"/>
    <property type="match status" value="1"/>
</dbReference>
<feature type="compositionally biased region" description="Low complexity" evidence="1">
    <location>
        <begin position="259"/>
        <end position="272"/>
    </location>
</feature>
<proteinExistence type="predicted"/>
<feature type="domain" description="Ubiquitin-like" evidence="2">
    <location>
        <begin position="13"/>
        <end position="90"/>
    </location>
</feature>
<dbReference type="InterPro" id="IPR029071">
    <property type="entry name" value="Ubiquitin-like_domsf"/>
</dbReference>
<dbReference type="EMBL" id="JAPQKS010000007">
    <property type="protein sequence ID" value="KAJ5220468.1"/>
    <property type="molecule type" value="Genomic_DNA"/>
</dbReference>
<feature type="compositionally biased region" description="Low complexity" evidence="1">
    <location>
        <begin position="89"/>
        <end position="115"/>
    </location>
</feature>
<dbReference type="InterPro" id="IPR006636">
    <property type="entry name" value="STI1_HS-bd"/>
</dbReference>
<dbReference type="SMART" id="SM00213">
    <property type="entry name" value="UBQ"/>
    <property type="match status" value="1"/>
</dbReference>
<dbReference type="OrthoDB" id="267397at2759"/>
<reference evidence="3" key="1">
    <citation type="submission" date="2022-11" db="EMBL/GenBank/DDBJ databases">
        <authorList>
            <person name="Petersen C."/>
        </authorList>
    </citation>
    <scope>NUCLEOTIDE SEQUENCE</scope>
    <source>
        <strain evidence="3">IBT 19713</strain>
    </source>
</reference>
<evidence type="ECO:0000259" key="2">
    <source>
        <dbReference type="PROSITE" id="PS50053"/>
    </source>
</evidence>
<dbReference type="Proteomes" id="UP001150941">
    <property type="component" value="Unassembled WGS sequence"/>
</dbReference>
<dbReference type="SUPFAM" id="SSF54236">
    <property type="entry name" value="Ubiquitin-like"/>
    <property type="match status" value="1"/>
</dbReference>
<dbReference type="PROSITE" id="PS50053">
    <property type="entry name" value="UBIQUITIN_2"/>
    <property type="match status" value="1"/>
</dbReference>
<evidence type="ECO:0000313" key="3">
    <source>
        <dbReference type="EMBL" id="KAJ5220468.1"/>
    </source>
</evidence>
<sequence>MADDAGVIEDTPITFTVKSSTDAKFTFTLPATTSVSDLKEKLSTSEYADTPVDRQRLIYSGRVLKDTETLQTYKIKDGHTIHLVKSAASNQQRGNTSSQSSSATASSGAAANQPAAGVPTNLAAGTGNNPLAGLTGARYAGFAQLPGAGLFGPDGGMGPPPDTESMLNMLENPQFQSTINEALQNPAMIDMMIQQNPMLRDMGPGVRQMMQSPEFRRMLTDPSSIRQMMQMQRAMGMGGGLGGESAFPAPGVTDTTPEANQPNQQQNAAANPFGQFPPNPLGNPFASLFGGNAGANPFAPPASATTGNAQPEGNANTSNNIDRSTSGDTPTTQAPPNPFAALLNPALFGGAGQGQGQTGTNPFNPQQNPFLRDPALMAQMMQAMGGQGAEGGAAANPMAALFGGGGGGFGSPHQPTTDLQKRDMLTSCAS</sequence>
<evidence type="ECO:0000256" key="1">
    <source>
        <dbReference type="SAM" id="MobiDB-lite"/>
    </source>
</evidence>
<gene>
    <name evidence="3" type="ORF">N7468_009672</name>
</gene>
<comment type="caution">
    <text evidence="3">The sequence shown here is derived from an EMBL/GenBank/DDBJ whole genome shotgun (WGS) entry which is preliminary data.</text>
</comment>
<feature type="region of interest" description="Disordered" evidence="1">
    <location>
        <begin position="406"/>
        <end position="430"/>
    </location>
</feature>
<organism evidence="3 4">
    <name type="scientific">Penicillium chermesinum</name>
    <dbReference type="NCBI Taxonomy" id="63820"/>
    <lineage>
        <taxon>Eukaryota</taxon>
        <taxon>Fungi</taxon>
        <taxon>Dikarya</taxon>
        <taxon>Ascomycota</taxon>
        <taxon>Pezizomycotina</taxon>
        <taxon>Eurotiomycetes</taxon>
        <taxon>Eurotiomycetidae</taxon>
        <taxon>Eurotiales</taxon>
        <taxon>Aspergillaceae</taxon>
        <taxon>Penicillium</taxon>
    </lineage>
</organism>
<keyword evidence="4" id="KW-1185">Reference proteome</keyword>
<dbReference type="Gene3D" id="3.10.20.90">
    <property type="entry name" value="Phosphatidylinositol 3-kinase Catalytic Subunit, Chain A, domain 1"/>
    <property type="match status" value="1"/>
</dbReference>
<dbReference type="RefSeq" id="XP_058327298.1">
    <property type="nucleotide sequence ID" value="XM_058478968.1"/>
</dbReference>
<name>A0A9W9NIP2_9EURO</name>